<keyword evidence="1" id="KW-0472">Membrane</keyword>
<sequence>MTTAVPKPVRAAQVLLALVALAHLVIPVVMTARRDTLRDAIAAGHPDFAAAEVARAADLAVVSGAVFHGLLLVLCLLLVVKLAGGRPWTRRLATVSQLLSVVFGAVSWSSSPMFRAVVPVVALAQLAVVILLWAPATARTFFTAAR</sequence>
<organism evidence="2 3">
    <name type="scientific">Amycolatopsis melonis</name>
    <dbReference type="NCBI Taxonomy" id="3156488"/>
    <lineage>
        <taxon>Bacteria</taxon>
        <taxon>Bacillati</taxon>
        <taxon>Actinomycetota</taxon>
        <taxon>Actinomycetes</taxon>
        <taxon>Pseudonocardiales</taxon>
        <taxon>Pseudonocardiaceae</taxon>
        <taxon>Amycolatopsis</taxon>
    </lineage>
</organism>
<feature type="transmembrane region" description="Helical" evidence="1">
    <location>
        <begin position="59"/>
        <end position="80"/>
    </location>
</feature>
<dbReference type="Proteomes" id="UP001440984">
    <property type="component" value="Unassembled WGS sequence"/>
</dbReference>
<name>A0ABV0L5L7_9PSEU</name>
<keyword evidence="1" id="KW-1133">Transmembrane helix</keyword>
<keyword evidence="1" id="KW-0812">Transmembrane</keyword>
<gene>
    <name evidence="2" type="ORF">ABJI51_00820</name>
</gene>
<dbReference type="EMBL" id="JBDZYD010000001">
    <property type="protein sequence ID" value="MEQ0557592.1"/>
    <property type="molecule type" value="Genomic_DNA"/>
</dbReference>
<feature type="transmembrane region" description="Helical" evidence="1">
    <location>
        <begin position="116"/>
        <end position="136"/>
    </location>
</feature>
<keyword evidence="3" id="KW-1185">Reference proteome</keyword>
<dbReference type="RefSeq" id="WP_348946893.1">
    <property type="nucleotide sequence ID" value="NZ_JBDZYD010000001.1"/>
</dbReference>
<evidence type="ECO:0000313" key="2">
    <source>
        <dbReference type="EMBL" id="MEQ0557592.1"/>
    </source>
</evidence>
<evidence type="ECO:0000313" key="3">
    <source>
        <dbReference type="Proteomes" id="UP001440984"/>
    </source>
</evidence>
<proteinExistence type="predicted"/>
<protein>
    <recommendedName>
        <fullName evidence="4">Integral membrane protein</fullName>
    </recommendedName>
</protein>
<comment type="caution">
    <text evidence="2">The sequence shown here is derived from an EMBL/GenBank/DDBJ whole genome shotgun (WGS) entry which is preliminary data.</text>
</comment>
<evidence type="ECO:0000256" key="1">
    <source>
        <dbReference type="SAM" id="Phobius"/>
    </source>
</evidence>
<accession>A0ABV0L5L7</accession>
<evidence type="ECO:0008006" key="4">
    <source>
        <dbReference type="Google" id="ProtNLM"/>
    </source>
</evidence>
<reference evidence="2 3" key="1">
    <citation type="submission" date="2024-05" db="EMBL/GenBank/DDBJ databases">
        <authorList>
            <person name="Zhao H."/>
            <person name="Xu Y."/>
            <person name="Lin S."/>
            <person name="Spain J.C."/>
            <person name="Zhou N.-Y."/>
        </authorList>
    </citation>
    <scope>NUCLEOTIDE SEQUENCE [LARGE SCALE GENOMIC DNA]</scope>
    <source>
        <strain evidence="2 3">NEAU-NG30</strain>
    </source>
</reference>